<dbReference type="EMBL" id="JAUTXY010000007">
    <property type="protein sequence ID" value="MEE2059216.1"/>
    <property type="molecule type" value="Genomic_DNA"/>
</dbReference>
<evidence type="ECO:0000256" key="2">
    <source>
        <dbReference type="ARBA" id="ARBA00005695"/>
    </source>
</evidence>
<keyword evidence="3" id="KW-0813">Transport</keyword>
<name>A0ABU7LCD7_9NOCA</name>
<evidence type="ECO:0000256" key="4">
    <source>
        <dbReference type="ARBA" id="ARBA00022729"/>
    </source>
</evidence>
<accession>A0ABU7LCD7</accession>
<keyword evidence="9" id="KW-1185">Reference proteome</keyword>
<dbReference type="PANTHER" id="PTHR30290">
    <property type="entry name" value="PERIPLASMIC BINDING COMPONENT OF ABC TRANSPORTER"/>
    <property type="match status" value="1"/>
</dbReference>
<proteinExistence type="inferred from homology"/>
<feature type="domain" description="Solute-binding protein family 5" evidence="7">
    <location>
        <begin position="93"/>
        <end position="331"/>
    </location>
</feature>
<comment type="caution">
    <text evidence="8">The sequence shown here is derived from an EMBL/GenBank/DDBJ whole genome shotgun (WGS) entry which is preliminary data.</text>
</comment>
<feature type="chain" id="PRO_5046866822" evidence="6">
    <location>
        <begin position="27"/>
        <end position="373"/>
    </location>
</feature>
<evidence type="ECO:0000256" key="6">
    <source>
        <dbReference type="SAM" id="SignalP"/>
    </source>
</evidence>
<keyword evidence="4 6" id="KW-0732">Signal</keyword>
<feature type="signal peptide" evidence="6">
    <location>
        <begin position="1"/>
        <end position="26"/>
    </location>
</feature>
<dbReference type="Pfam" id="PF00496">
    <property type="entry name" value="SBP_bac_5"/>
    <property type="match status" value="1"/>
</dbReference>
<dbReference type="Gene3D" id="3.10.105.10">
    <property type="entry name" value="Dipeptide-binding Protein, Domain 3"/>
    <property type="match status" value="1"/>
</dbReference>
<gene>
    <name evidence="8" type="ORF">Q7514_16980</name>
</gene>
<dbReference type="Proteomes" id="UP001336020">
    <property type="component" value="Unassembled WGS sequence"/>
</dbReference>
<dbReference type="Gene3D" id="3.90.76.10">
    <property type="entry name" value="Dipeptide-binding Protein, Domain 1"/>
    <property type="match status" value="1"/>
</dbReference>
<protein>
    <submittedName>
        <fullName evidence="8">ABC transporter substrate-binding protein</fullName>
    </submittedName>
</protein>
<evidence type="ECO:0000256" key="3">
    <source>
        <dbReference type="ARBA" id="ARBA00022448"/>
    </source>
</evidence>
<comment type="similarity">
    <text evidence="2">Belongs to the bacterial solute-binding protein 5 family.</text>
</comment>
<dbReference type="PROSITE" id="PS51257">
    <property type="entry name" value="PROKAR_LIPOPROTEIN"/>
    <property type="match status" value="1"/>
</dbReference>
<dbReference type="Gene3D" id="3.40.190.10">
    <property type="entry name" value="Periplasmic binding protein-like II"/>
    <property type="match status" value="1"/>
</dbReference>
<feature type="region of interest" description="Disordered" evidence="5">
    <location>
        <begin position="350"/>
        <end position="373"/>
    </location>
</feature>
<dbReference type="RefSeq" id="WP_330134458.1">
    <property type="nucleotide sequence ID" value="NZ_JAUTXY010000007.1"/>
</dbReference>
<evidence type="ECO:0000256" key="1">
    <source>
        <dbReference type="ARBA" id="ARBA00004196"/>
    </source>
</evidence>
<dbReference type="PANTHER" id="PTHR30290:SF10">
    <property type="entry name" value="PERIPLASMIC OLIGOPEPTIDE-BINDING PROTEIN-RELATED"/>
    <property type="match status" value="1"/>
</dbReference>
<dbReference type="SUPFAM" id="SSF53850">
    <property type="entry name" value="Periplasmic binding protein-like II"/>
    <property type="match status" value="1"/>
</dbReference>
<dbReference type="InterPro" id="IPR000914">
    <property type="entry name" value="SBP_5_dom"/>
</dbReference>
<comment type="subcellular location">
    <subcellularLocation>
        <location evidence="1">Cell envelope</location>
    </subcellularLocation>
</comment>
<evidence type="ECO:0000313" key="9">
    <source>
        <dbReference type="Proteomes" id="UP001336020"/>
    </source>
</evidence>
<sequence length="373" mass="39588">MSHSKGRSWILKAAAALFAASLLLTACGGSGESNGSASAAGGRIDKDASLRYAWTTPPGNLDPHRSGNYSVDFNYLAPVYDRLTQTVSGPETAPMLAESWEFAPDGLSATFHLRSDATFHDGSPVNADAVVQSLNRARDPQQALVAQSFSMISDVVAVDEHTVRIDTNRPAADLPAVLSSTVGAIINPAALDSGVDLTIETAGSGPYVPTRIRLGDHISYERYDNYWAADAQNYKTLDILGIPDDNARLNAFRSGQLDAMLAKAGQYDELEQLTTSSGLSMHSFPAATYYAIQLDIGQPGFEDPRVRQALNYAVDREAINSAFLNGQCEPTSFGAVRSLSDADGQLHGSAPIPDAVVTGIPGRGHPIAGPEHQ</sequence>
<dbReference type="InterPro" id="IPR039424">
    <property type="entry name" value="SBP_5"/>
</dbReference>
<organism evidence="8 9">
    <name type="scientific">Rhodococcus artemisiae</name>
    <dbReference type="NCBI Taxonomy" id="714159"/>
    <lineage>
        <taxon>Bacteria</taxon>
        <taxon>Bacillati</taxon>
        <taxon>Actinomycetota</taxon>
        <taxon>Actinomycetes</taxon>
        <taxon>Mycobacteriales</taxon>
        <taxon>Nocardiaceae</taxon>
        <taxon>Rhodococcus</taxon>
    </lineage>
</organism>
<evidence type="ECO:0000259" key="7">
    <source>
        <dbReference type="Pfam" id="PF00496"/>
    </source>
</evidence>
<reference evidence="8 9" key="1">
    <citation type="submission" date="2023-07" db="EMBL/GenBank/DDBJ databases">
        <authorList>
            <person name="Girao M."/>
            <person name="Carvalho M.F."/>
        </authorList>
    </citation>
    <scope>NUCLEOTIDE SEQUENCE [LARGE SCALE GENOMIC DNA]</scope>
    <source>
        <strain evidence="8 9">YIM65754</strain>
    </source>
</reference>
<evidence type="ECO:0000256" key="5">
    <source>
        <dbReference type="SAM" id="MobiDB-lite"/>
    </source>
</evidence>
<evidence type="ECO:0000313" key="8">
    <source>
        <dbReference type="EMBL" id="MEE2059216.1"/>
    </source>
</evidence>